<comment type="caution">
    <text evidence="2">The sequence shown here is derived from an EMBL/GenBank/DDBJ whole genome shotgun (WGS) entry which is preliminary data.</text>
</comment>
<proteinExistence type="predicted"/>
<protein>
    <submittedName>
        <fullName evidence="2">Uncharacterized protein</fullName>
    </submittedName>
</protein>
<evidence type="ECO:0000313" key="3">
    <source>
        <dbReference type="Proteomes" id="UP000673691"/>
    </source>
</evidence>
<gene>
    <name evidence="2" type="ORF">BJ554DRAFT_5784</name>
</gene>
<sequence>MRRAQVNWMTPCRRGETFAALGLVGPALRAPVLRNTPDSRVPGMSVVPDLRHGGQRSDRQGHLATSSSYPPEQEARNQRFEDRQAKPQAGRGQSGPQVLCGR</sequence>
<name>A0A8H8DKR9_9FUNG</name>
<accession>A0A8H8DKR9</accession>
<reference evidence="2 3" key="1">
    <citation type="journal article" name="Sci. Rep.">
        <title>Genome-scale phylogenetic analyses confirm Olpidium as the closest living zoosporic fungus to the non-flagellated, terrestrial fungi.</title>
        <authorList>
            <person name="Chang Y."/>
            <person name="Rochon D."/>
            <person name="Sekimoto S."/>
            <person name="Wang Y."/>
            <person name="Chovatia M."/>
            <person name="Sandor L."/>
            <person name="Salamov A."/>
            <person name="Grigoriev I.V."/>
            <person name="Stajich J.E."/>
            <person name="Spatafora J.W."/>
        </authorList>
    </citation>
    <scope>NUCLEOTIDE SEQUENCE [LARGE SCALE GENOMIC DNA]</scope>
    <source>
        <strain evidence="2">S191</strain>
    </source>
</reference>
<organism evidence="2 3">
    <name type="scientific">Olpidium bornovanus</name>
    <dbReference type="NCBI Taxonomy" id="278681"/>
    <lineage>
        <taxon>Eukaryota</taxon>
        <taxon>Fungi</taxon>
        <taxon>Fungi incertae sedis</taxon>
        <taxon>Olpidiomycota</taxon>
        <taxon>Olpidiomycotina</taxon>
        <taxon>Olpidiomycetes</taxon>
        <taxon>Olpidiales</taxon>
        <taxon>Olpidiaceae</taxon>
        <taxon>Olpidium</taxon>
    </lineage>
</organism>
<dbReference type="AlphaFoldDB" id="A0A8H8DKR9"/>
<keyword evidence="3" id="KW-1185">Reference proteome</keyword>
<feature type="compositionally biased region" description="Basic and acidic residues" evidence="1">
    <location>
        <begin position="73"/>
        <end position="85"/>
    </location>
</feature>
<feature type="compositionally biased region" description="Basic and acidic residues" evidence="1">
    <location>
        <begin position="49"/>
        <end position="61"/>
    </location>
</feature>
<evidence type="ECO:0000256" key="1">
    <source>
        <dbReference type="SAM" id="MobiDB-lite"/>
    </source>
</evidence>
<feature type="region of interest" description="Disordered" evidence="1">
    <location>
        <begin position="34"/>
        <end position="102"/>
    </location>
</feature>
<dbReference type="EMBL" id="JAEFCI010002871">
    <property type="protein sequence ID" value="KAG5461948.1"/>
    <property type="molecule type" value="Genomic_DNA"/>
</dbReference>
<evidence type="ECO:0000313" key="2">
    <source>
        <dbReference type="EMBL" id="KAG5461948.1"/>
    </source>
</evidence>
<dbReference type="Proteomes" id="UP000673691">
    <property type="component" value="Unassembled WGS sequence"/>
</dbReference>